<dbReference type="EMBL" id="QXGI01000001">
    <property type="protein sequence ID" value="RSX49785.1"/>
    <property type="molecule type" value="Genomic_DNA"/>
</dbReference>
<dbReference type="Proteomes" id="UP000288052">
    <property type="component" value="Unassembled WGS sequence"/>
</dbReference>
<dbReference type="InterPro" id="IPR001387">
    <property type="entry name" value="Cro/C1-type_HTH"/>
</dbReference>
<gene>
    <name evidence="2" type="ORF">D2E22_0246</name>
</gene>
<dbReference type="CDD" id="cd00093">
    <property type="entry name" value="HTH_XRE"/>
    <property type="match status" value="1"/>
</dbReference>
<dbReference type="SMART" id="SM00530">
    <property type="entry name" value="HTH_XRE"/>
    <property type="match status" value="1"/>
</dbReference>
<protein>
    <submittedName>
        <fullName evidence="2">XRE family transcriptional regulator</fullName>
    </submittedName>
</protein>
<dbReference type="AlphaFoldDB" id="A0A430FAD3"/>
<dbReference type="RefSeq" id="WP_126031299.1">
    <property type="nucleotide sequence ID" value="NZ_QXGI01000001.1"/>
</dbReference>
<dbReference type="PROSITE" id="PS50943">
    <property type="entry name" value="HTH_CROC1"/>
    <property type="match status" value="1"/>
</dbReference>
<evidence type="ECO:0000313" key="3">
    <source>
        <dbReference type="Proteomes" id="UP000288052"/>
    </source>
</evidence>
<dbReference type="Gene3D" id="1.10.260.40">
    <property type="entry name" value="lambda repressor-like DNA-binding domains"/>
    <property type="match status" value="1"/>
</dbReference>
<reference evidence="2 3" key="1">
    <citation type="submission" date="2018-09" db="EMBL/GenBank/DDBJ databases">
        <title>Characterization of the phylogenetic diversity of five novel species belonging to the genus Bifidobacterium.</title>
        <authorList>
            <person name="Lugli G.A."/>
            <person name="Duranti S."/>
            <person name="Milani C."/>
        </authorList>
    </citation>
    <scope>NUCLEOTIDE SEQUENCE [LARGE SCALE GENOMIC DNA]</scope>
    <source>
        <strain evidence="2 3">2020B</strain>
    </source>
</reference>
<dbReference type="GO" id="GO:0003677">
    <property type="term" value="F:DNA binding"/>
    <property type="evidence" value="ECO:0007669"/>
    <property type="project" value="InterPro"/>
</dbReference>
<dbReference type="Pfam" id="PF01381">
    <property type="entry name" value="HTH_3"/>
    <property type="match status" value="1"/>
</dbReference>
<dbReference type="InterPro" id="IPR010982">
    <property type="entry name" value="Lambda_DNA-bd_dom_sf"/>
</dbReference>
<comment type="caution">
    <text evidence="2">The sequence shown here is derived from an EMBL/GenBank/DDBJ whole genome shotgun (WGS) entry which is preliminary data.</text>
</comment>
<keyword evidence="3" id="KW-1185">Reference proteome</keyword>
<evidence type="ECO:0000313" key="2">
    <source>
        <dbReference type="EMBL" id="RSX49785.1"/>
    </source>
</evidence>
<feature type="domain" description="HTH cro/C1-type" evidence="1">
    <location>
        <begin position="41"/>
        <end position="96"/>
    </location>
</feature>
<proteinExistence type="predicted"/>
<evidence type="ECO:0000259" key="1">
    <source>
        <dbReference type="PROSITE" id="PS50943"/>
    </source>
</evidence>
<dbReference type="OrthoDB" id="5738376at2"/>
<accession>A0A430FAD3</accession>
<organism evidence="2 3">
    <name type="scientific">Bifidobacterium castoris</name>
    <dbReference type="NCBI Taxonomy" id="2306972"/>
    <lineage>
        <taxon>Bacteria</taxon>
        <taxon>Bacillati</taxon>
        <taxon>Actinomycetota</taxon>
        <taxon>Actinomycetes</taxon>
        <taxon>Bifidobacteriales</taxon>
        <taxon>Bifidobacteriaceae</taxon>
        <taxon>Bifidobacterium</taxon>
    </lineage>
</organism>
<name>A0A430FAD3_9BIFI</name>
<sequence length="108" mass="12095">MAGTTRKGYTIEDFARDHNITPEENAQAVARLRRDIRLYELREARKENGLTQAQLAERMGVNQKRVSAIENNGGTHAMVDTLRKYMEALGGRLDVIGTLPDGRQVKLG</sequence>
<dbReference type="SUPFAM" id="SSF47413">
    <property type="entry name" value="lambda repressor-like DNA-binding domains"/>
    <property type="match status" value="1"/>
</dbReference>